<evidence type="ECO:0008006" key="5">
    <source>
        <dbReference type="Google" id="ProtNLM"/>
    </source>
</evidence>
<evidence type="ECO:0000256" key="2">
    <source>
        <dbReference type="SAM" id="Phobius"/>
    </source>
</evidence>
<keyword evidence="2" id="KW-0812">Transmembrane</keyword>
<evidence type="ECO:0000313" key="4">
    <source>
        <dbReference type="Proteomes" id="UP000034181"/>
    </source>
</evidence>
<name>A0A0G0K7W3_9BACT</name>
<dbReference type="AlphaFoldDB" id="A0A0G0K7W3"/>
<keyword evidence="2" id="KW-0472">Membrane</keyword>
<keyword evidence="1" id="KW-0378">Hydrolase</keyword>
<gene>
    <name evidence="3" type="ORF">US96_C0005G0016</name>
</gene>
<reference evidence="3 4" key="1">
    <citation type="journal article" date="2015" name="Nature">
        <title>rRNA introns, odd ribosomes, and small enigmatic genomes across a large radiation of phyla.</title>
        <authorList>
            <person name="Brown C.T."/>
            <person name="Hug L.A."/>
            <person name="Thomas B.C."/>
            <person name="Sharon I."/>
            <person name="Castelle C.J."/>
            <person name="Singh A."/>
            <person name="Wilkins M.J."/>
            <person name="Williams K.H."/>
            <person name="Banfield J.F."/>
        </authorList>
    </citation>
    <scope>NUCLEOTIDE SEQUENCE [LARGE SCALE GENOMIC DNA]</scope>
</reference>
<evidence type="ECO:0000313" key="3">
    <source>
        <dbReference type="EMBL" id="KKQ75743.1"/>
    </source>
</evidence>
<comment type="caution">
    <text evidence="3">The sequence shown here is derived from an EMBL/GenBank/DDBJ whole genome shotgun (WGS) entry which is preliminary data.</text>
</comment>
<keyword evidence="2" id="KW-1133">Transmembrane helix</keyword>
<dbReference type="PANTHER" id="PTHR31956">
    <property type="entry name" value="NON-SPECIFIC PHOSPHOLIPASE C4-RELATED"/>
    <property type="match status" value="1"/>
</dbReference>
<dbReference type="PATRIC" id="fig|1618569.3.peg.161"/>
<dbReference type="Gene3D" id="3.40.720.10">
    <property type="entry name" value="Alkaline Phosphatase, subunit A"/>
    <property type="match status" value="2"/>
</dbReference>
<evidence type="ECO:0000256" key="1">
    <source>
        <dbReference type="ARBA" id="ARBA00022801"/>
    </source>
</evidence>
<dbReference type="Pfam" id="PF04185">
    <property type="entry name" value="Phosphoesterase"/>
    <property type="match status" value="1"/>
</dbReference>
<dbReference type="SUPFAM" id="SSF53649">
    <property type="entry name" value="Alkaline phosphatase-like"/>
    <property type="match status" value="1"/>
</dbReference>
<dbReference type="PANTHER" id="PTHR31956:SF1">
    <property type="entry name" value="NON-SPECIFIC PHOSPHOLIPASE C1"/>
    <property type="match status" value="1"/>
</dbReference>
<proteinExistence type="predicted"/>
<accession>A0A0G0K7W3</accession>
<dbReference type="Proteomes" id="UP000034181">
    <property type="component" value="Unassembled WGS sequence"/>
</dbReference>
<dbReference type="GO" id="GO:0042578">
    <property type="term" value="F:phosphoric ester hydrolase activity"/>
    <property type="evidence" value="ECO:0007669"/>
    <property type="project" value="UniProtKB-ARBA"/>
</dbReference>
<feature type="transmembrane region" description="Helical" evidence="2">
    <location>
        <begin position="462"/>
        <end position="478"/>
    </location>
</feature>
<dbReference type="InterPro" id="IPR007312">
    <property type="entry name" value="Phosphoesterase"/>
</dbReference>
<dbReference type="InterPro" id="IPR017850">
    <property type="entry name" value="Alkaline_phosphatase_core_sf"/>
</dbReference>
<protein>
    <recommendedName>
        <fullName evidence="5">Phospholipase C</fullName>
    </recommendedName>
</protein>
<organism evidence="3 4">
    <name type="scientific">Candidatus Woesebacteria bacterium GW2011_GWB1_38_5b</name>
    <dbReference type="NCBI Taxonomy" id="1618569"/>
    <lineage>
        <taxon>Bacteria</taxon>
        <taxon>Candidatus Woeseibacteriota</taxon>
    </lineage>
</organism>
<sequence>MIRTISRLGFCLFVAFLIFFYPKLVQKAKAVAPQNKIKHIVIMVKENHTFDNYFGTFPKANGVNSYIGTNGKQYPLNHTPDVLKSDVGHSPDDAHAAYNDGKMNMFSQLPGAIQDGVDMANSQFYESDIPNYWQYARHFSLADNFFSSVMGPSYPNHLFSIAVENDDVAGNPIIKANEGSNGLAWGCDSPEGTIVERRHSNGANSYVYPCFRNFESLGELLNSRNISWRYYAVDKNEDNAYIWSAYDSIDDIRNNPEQWQKHVVNYKQFLSDAKSGNLPTVSWLVQPEAVSEHPLFSVCEGENWTVKQINAIMQNPSLWQNTLIILTWDDFGGFYDHVPPPKGPNPKNGFGFRVPAIIISPYAKPGFIDNSLSSFSSMLRLTEKLLGLPSMGFLDSPQSPVGDLTNSLDFDQQPLPPLVLEERNCSLPQAIPASQTSFIYQINQFANQSPEPLRWILIHKKISLGITIILGLLAYNFYRYSKKK</sequence>
<dbReference type="EMBL" id="LBUZ01000005">
    <property type="protein sequence ID" value="KKQ75743.1"/>
    <property type="molecule type" value="Genomic_DNA"/>
</dbReference>